<evidence type="ECO:0000313" key="1">
    <source>
        <dbReference type="EMBL" id="MPC76145.1"/>
    </source>
</evidence>
<accession>A0A5B7I1X2</accession>
<dbReference type="AlphaFoldDB" id="A0A5B7I1X2"/>
<sequence length="67" mass="7750">MSKVLSSSQDRTRNNGFKLEKFRFRKEMGRKWCCNGVVDEWNGLSNDVVNGESIGSFKRLDKFMDGI</sequence>
<protein>
    <submittedName>
        <fullName evidence="1">Uncharacterized protein</fullName>
    </submittedName>
</protein>
<name>A0A5B7I1X2_PORTR</name>
<organism evidence="1 2">
    <name type="scientific">Portunus trituberculatus</name>
    <name type="common">Swimming crab</name>
    <name type="synonym">Neptunus trituberculatus</name>
    <dbReference type="NCBI Taxonomy" id="210409"/>
    <lineage>
        <taxon>Eukaryota</taxon>
        <taxon>Metazoa</taxon>
        <taxon>Ecdysozoa</taxon>
        <taxon>Arthropoda</taxon>
        <taxon>Crustacea</taxon>
        <taxon>Multicrustacea</taxon>
        <taxon>Malacostraca</taxon>
        <taxon>Eumalacostraca</taxon>
        <taxon>Eucarida</taxon>
        <taxon>Decapoda</taxon>
        <taxon>Pleocyemata</taxon>
        <taxon>Brachyura</taxon>
        <taxon>Eubrachyura</taxon>
        <taxon>Portunoidea</taxon>
        <taxon>Portunidae</taxon>
        <taxon>Portuninae</taxon>
        <taxon>Portunus</taxon>
    </lineage>
</organism>
<gene>
    <name evidence="1" type="ORF">E2C01_070550</name>
</gene>
<dbReference type="Proteomes" id="UP000324222">
    <property type="component" value="Unassembled WGS sequence"/>
</dbReference>
<proteinExistence type="predicted"/>
<evidence type="ECO:0000313" key="2">
    <source>
        <dbReference type="Proteomes" id="UP000324222"/>
    </source>
</evidence>
<comment type="caution">
    <text evidence="1">The sequence shown here is derived from an EMBL/GenBank/DDBJ whole genome shotgun (WGS) entry which is preliminary data.</text>
</comment>
<reference evidence="1 2" key="1">
    <citation type="submission" date="2019-05" db="EMBL/GenBank/DDBJ databases">
        <title>Another draft genome of Portunus trituberculatus and its Hox gene families provides insights of decapod evolution.</title>
        <authorList>
            <person name="Jeong J.-H."/>
            <person name="Song I."/>
            <person name="Kim S."/>
            <person name="Choi T."/>
            <person name="Kim D."/>
            <person name="Ryu S."/>
            <person name="Kim W."/>
        </authorList>
    </citation>
    <scope>NUCLEOTIDE SEQUENCE [LARGE SCALE GENOMIC DNA]</scope>
    <source>
        <tissue evidence="1">Muscle</tissue>
    </source>
</reference>
<keyword evidence="2" id="KW-1185">Reference proteome</keyword>
<dbReference type="EMBL" id="VSRR010042687">
    <property type="protein sequence ID" value="MPC76145.1"/>
    <property type="molecule type" value="Genomic_DNA"/>
</dbReference>